<dbReference type="EMBL" id="LXQA010755375">
    <property type="protein sequence ID" value="MCI69404.1"/>
    <property type="molecule type" value="Genomic_DNA"/>
</dbReference>
<organism evidence="1 2">
    <name type="scientific">Trifolium medium</name>
    <dbReference type="NCBI Taxonomy" id="97028"/>
    <lineage>
        <taxon>Eukaryota</taxon>
        <taxon>Viridiplantae</taxon>
        <taxon>Streptophyta</taxon>
        <taxon>Embryophyta</taxon>
        <taxon>Tracheophyta</taxon>
        <taxon>Spermatophyta</taxon>
        <taxon>Magnoliopsida</taxon>
        <taxon>eudicotyledons</taxon>
        <taxon>Gunneridae</taxon>
        <taxon>Pentapetalae</taxon>
        <taxon>rosids</taxon>
        <taxon>fabids</taxon>
        <taxon>Fabales</taxon>
        <taxon>Fabaceae</taxon>
        <taxon>Papilionoideae</taxon>
        <taxon>50 kb inversion clade</taxon>
        <taxon>NPAAA clade</taxon>
        <taxon>Hologalegina</taxon>
        <taxon>IRL clade</taxon>
        <taxon>Trifolieae</taxon>
        <taxon>Trifolium</taxon>
    </lineage>
</organism>
<reference evidence="1 2" key="1">
    <citation type="journal article" date="2018" name="Front. Plant Sci.">
        <title>Red Clover (Trifolium pratense) and Zigzag Clover (T. medium) - A Picture of Genomic Similarities and Differences.</title>
        <authorList>
            <person name="Dluhosova J."/>
            <person name="Istvanek J."/>
            <person name="Nedelnik J."/>
            <person name="Repkova J."/>
        </authorList>
    </citation>
    <scope>NUCLEOTIDE SEQUENCE [LARGE SCALE GENOMIC DNA]</scope>
    <source>
        <strain evidence="2">cv. 10/8</strain>
        <tissue evidence="1">Leaf</tissue>
    </source>
</reference>
<keyword evidence="2" id="KW-1185">Reference proteome</keyword>
<proteinExistence type="predicted"/>
<evidence type="ECO:0000313" key="2">
    <source>
        <dbReference type="Proteomes" id="UP000265520"/>
    </source>
</evidence>
<dbReference type="AlphaFoldDB" id="A0A392U9D3"/>
<feature type="non-terminal residue" evidence="1">
    <location>
        <position position="1"/>
    </location>
</feature>
<protein>
    <submittedName>
        <fullName evidence="1">Uncharacterized protein</fullName>
    </submittedName>
</protein>
<name>A0A392U9D3_9FABA</name>
<sequence length="50" mass="5562">HFATDVRLLNTIHHAQHYWAWCMDINGGWPDSGDLITGGPTDRGEALMPS</sequence>
<comment type="caution">
    <text evidence="1">The sequence shown here is derived from an EMBL/GenBank/DDBJ whole genome shotgun (WGS) entry which is preliminary data.</text>
</comment>
<evidence type="ECO:0000313" key="1">
    <source>
        <dbReference type="EMBL" id="MCI69404.1"/>
    </source>
</evidence>
<dbReference type="Proteomes" id="UP000265520">
    <property type="component" value="Unassembled WGS sequence"/>
</dbReference>
<accession>A0A392U9D3</accession>